<protein>
    <submittedName>
        <fullName evidence="3">Outer membrane protein assembly factor BamB</fullName>
    </submittedName>
</protein>
<dbReference type="SUPFAM" id="SSF50998">
    <property type="entry name" value="Quinoprotein alcohol dehydrogenase-like"/>
    <property type="match status" value="1"/>
</dbReference>
<evidence type="ECO:0000259" key="2">
    <source>
        <dbReference type="Pfam" id="PF13360"/>
    </source>
</evidence>
<dbReference type="EMBL" id="SLWB01000022">
    <property type="protein sequence ID" value="TCN61720.1"/>
    <property type="molecule type" value="Genomic_DNA"/>
</dbReference>
<reference evidence="3 4" key="1">
    <citation type="submission" date="2019-03" db="EMBL/GenBank/DDBJ databases">
        <title>Genomic Encyclopedia of Archaeal and Bacterial Type Strains, Phase II (KMG-II): from individual species to whole genera.</title>
        <authorList>
            <person name="Goeker M."/>
        </authorList>
    </citation>
    <scope>NUCLEOTIDE SEQUENCE [LARGE SCALE GENOMIC DNA]</scope>
    <source>
        <strain evidence="3 4">RL-C</strain>
    </source>
</reference>
<feature type="domain" description="Pyrrolo-quinoline quinone repeat" evidence="2">
    <location>
        <begin position="643"/>
        <end position="770"/>
    </location>
</feature>
<organism evidence="3 4">
    <name type="scientific">Acetobacteroides hydrogenigenes</name>
    <dbReference type="NCBI Taxonomy" id="979970"/>
    <lineage>
        <taxon>Bacteria</taxon>
        <taxon>Pseudomonadati</taxon>
        <taxon>Bacteroidota</taxon>
        <taxon>Bacteroidia</taxon>
        <taxon>Bacteroidales</taxon>
        <taxon>Rikenellaceae</taxon>
        <taxon>Acetobacteroides</taxon>
    </lineage>
</organism>
<dbReference type="OrthoDB" id="1007027at2"/>
<dbReference type="InterPro" id="IPR015943">
    <property type="entry name" value="WD40/YVTN_repeat-like_dom_sf"/>
</dbReference>
<evidence type="ECO:0000256" key="1">
    <source>
        <dbReference type="SAM" id="SignalP"/>
    </source>
</evidence>
<feature type="chain" id="PRO_5020413063" evidence="1">
    <location>
        <begin position="22"/>
        <end position="798"/>
    </location>
</feature>
<dbReference type="Pfam" id="PF13360">
    <property type="entry name" value="PQQ_2"/>
    <property type="match status" value="2"/>
</dbReference>
<proteinExistence type="predicted"/>
<dbReference type="Gene3D" id="2.130.10.10">
    <property type="entry name" value="YVTN repeat-like/Quinoprotein amine dehydrogenase"/>
    <property type="match status" value="1"/>
</dbReference>
<dbReference type="SMART" id="SM00564">
    <property type="entry name" value="PQQ"/>
    <property type="match status" value="6"/>
</dbReference>
<evidence type="ECO:0000313" key="3">
    <source>
        <dbReference type="EMBL" id="TCN61720.1"/>
    </source>
</evidence>
<name>A0A4V2RN01_9BACT</name>
<dbReference type="InterPro" id="IPR011047">
    <property type="entry name" value="Quinoprotein_ADH-like_sf"/>
</dbReference>
<dbReference type="Proteomes" id="UP000294830">
    <property type="component" value="Unassembled WGS sequence"/>
</dbReference>
<comment type="caution">
    <text evidence="3">The sequence shown here is derived from an EMBL/GenBank/DDBJ whole genome shotgun (WGS) entry which is preliminary data.</text>
</comment>
<dbReference type="InterPro" id="IPR018391">
    <property type="entry name" value="PQQ_b-propeller_rpt"/>
</dbReference>
<evidence type="ECO:0000313" key="4">
    <source>
        <dbReference type="Proteomes" id="UP000294830"/>
    </source>
</evidence>
<dbReference type="RefSeq" id="WP_131840561.1">
    <property type="nucleotide sequence ID" value="NZ_SLWB01000022.1"/>
</dbReference>
<accession>A0A4V2RN01</accession>
<dbReference type="PANTHER" id="PTHR34512:SF30">
    <property type="entry name" value="OUTER MEMBRANE PROTEIN ASSEMBLY FACTOR BAMB"/>
    <property type="match status" value="1"/>
</dbReference>
<feature type="domain" description="Pyrrolo-quinoline quinone repeat" evidence="2">
    <location>
        <begin position="485"/>
        <end position="629"/>
    </location>
</feature>
<sequence length="798" mass="86285">MNIHKVALAIPFAFISLSLFAQSYTGKIYRVQTTQKGISKEIPFPEVVVTDGKAIATTREDGSFVLETSSKPSYIAITTPDGYSTSKFYQEVSGDANPLQFVLNKVARKKSETAKFVILNEPFLSSDRGWVDGLKRYAFYYGASFVVCTGRYSAEGSSFLEKELGIPVYFAISDASSDKNGPYRYSFIQDGVHFVVFSTASDGGKRSVQWLKSMLTSVGRSYPTVLITASDEINHSREMLSVGGDTLSLNDFNIRAIVDGCSTRSISLFEYRGRLSTSTICTSPLTAGGVDHSPAGFRLVTVPPKGNITTEMILTNIPNVAAIVSPNDTAWIEDNKIRFYTNVSSSQSPVKRVRIGISKDTSEYRWSELNRATPWTWSGFYVMTPADTATQYSLRLEAVAESGEVVKSQKSIVVATRKDSLGRFKGIWGNLGGNAAHNASVDFQFSGRLSHQWTASPQGSTLFSSPMIADSVVVTTLTNDLAFRKSELAAFHVETGKSLWHFFPRGAIKNTFTLDDGNVFATDVLGNVYAIDVLTGIPTWETTLEDRSKGFYFTGGVISDSLYITGNTTSVAALSLSDGSVEWELQSDSLTNGCESTFTVGNGILLIQNGRGGLVGYSIRDGKAVWSTPNAVLSAVSLSSTFSEGCFHVVSGDKYFAISAGDGSILKKVDLPVAMSTKSVPLVYENLLIYSSISSGMVAFNLQTNQKSWSVDVGPALVNTHPNAHKNLHAVESSPVRIGDYVVFGASDGYLYVTSIANGDIKQKINLGAPIFSTVAAVGGFLFVTDLSGNISAFRLLK</sequence>
<dbReference type="InterPro" id="IPR002372">
    <property type="entry name" value="PQQ_rpt_dom"/>
</dbReference>
<dbReference type="PANTHER" id="PTHR34512">
    <property type="entry name" value="CELL SURFACE PROTEIN"/>
    <property type="match status" value="1"/>
</dbReference>
<feature type="signal peptide" evidence="1">
    <location>
        <begin position="1"/>
        <end position="21"/>
    </location>
</feature>
<keyword evidence="4" id="KW-1185">Reference proteome</keyword>
<keyword evidence="1" id="KW-0732">Signal</keyword>
<gene>
    <name evidence="3" type="ORF">CLV25_12229</name>
</gene>
<dbReference type="AlphaFoldDB" id="A0A4V2RN01"/>